<proteinExistence type="predicted"/>
<dbReference type="Proteomes" id="UP000638570">
    <property type="component" value="Unassembled WGS sequence"/>
</dbReference>
<evidence type="ECO:0008006" key="3">
    <source>
        <dbReference type="Google" id="ProtNLM"/>
    </source>
</evidence>
<name>A0ABS1QTL9_9GAMM</name>
<comment type="caution">
    <text evidence="1">The sequence shown here is derived from an EMBL/GenBank/DDBJ whole genome shotgun (WGS) entry which is preliminary data.</text>
</comment>
<protein>
    <recommendedName>
        <fullName evidence="3">Adhesin</fullName>
    </recommendedName>
</protein>
<accession>A0ABS1QTL9</accession>
<dbReference type="EMBL" id="JAERTZ010000019">
    <property type="protein sequence ID" value="MBL1377463.1"/>
    <property type="molecule type" value="Genomic_DNA"/>
</dbReference>
<evidence type="ECO:0000313" key="2">
    <source>
        <dbReference type="Proteomes" id="UP000638570"/>
    </source>
</evidence>
<keyword evidence="2" id="KW-1185">Reference proteome</keyword>
<sequence>MKWLMVIFLMLPVMAFSKNFDTYHLSKMSVVPENELSQQRGGFTLPGLNYSIGLRMEALVNNRRVFFSNVFDIANNRLVLPAVNGLPAGMNITPLVDRGQIGYIIQNSASGVRTDVILNIDIVAPKTVDTFRTNQGAASRFHDAIQRQGY</sequence>
<organism evidence="1 2">
    <name type="scientific">Zobellella iuensis</name>
    <dbReference type="NCBI Taxonomy" id="2803811"/>
    <lineage>
        <taxon>Bacteria</taxon>
        <taxon>Pseudomonadati</taxon>
        <taxon>Pseudomonadota</taxon>
        <taxon>Gammaproteobacteria</taxon>
        <taxon>Aeromonadales</taxon>
        <taxon>Aeromonadaceae</taxon>
        <taxon>Zobellella</taxon>
    </lineage>
</organism>
<reference evidence="2" key="1">
    <citation type="submission" date="2021-01" db="EMBL/GenBank/DDBJ databases">
        <title>Genome public.</title>
        <authorList>
            <person name="Liu C."/>
            <person name="Sun Q."/>
        </authorList>
    </citation>
    <scope>NUCLEOTIDE SEQUENCE [LARGE SCALE GENOMIC DNA]</scope>
    <source>
        <strain evidence="2">CGMCC 1.18722</strain>
    </source>
</reference>
<gene>
    <name evidence="1" type="ORF">JKV55_08985</name>
</gene>
<evidence type="ECO:0000313" key="1">
    <source>
        <dbReference type="EMBL" id="MBL1377463.1"/>
    </source>
</evidence>
<dbReference type="RefSeq" id="WP_202084379.1">
    <property type="nucleotide sequence ID" value="NZ_JAERTZ010000019.1"/>
</dbReference>